<dbReference type="Proteomes" id="UP000317199">
    <property type="component" value="Chromosome"/>
</dbReference>
<dbReference type="InterPro" id="IPR016181">
    <property type="entry name" value="Acyl_CoA_acyltransferase"/>
</dbReference>
<keyword evidence="1 4" id="KW-0808">Transferase</keyword>
<dbReference type="PANTHER" id="PTHR43877:SF2">
    <property type="entry name" value="AMINOALKYLPHOSPHONATE N-ACETYLTRANSFERASE-RELATED"/>
    <property type="match status" value="1"/>
</dbReference>
<protein>
    <submittedName>
        <fullName evidence="4">GNAT family N-acetyltransferase</fullName>
    </submittedName>
</protein>
<organism evidence="4 5">
    <name type="scientific">Marilutibacter alkalisoli</name>
    <dbReference type="NCBI Taxonomy" id="2591633"/>
    <lineage>
        <taxon>Bacteria</taxon>
        <taxon>Pseudomonadati</taxon>
        <taxon>Pseudomonadota</taxon>
        <taxon>Gammaproteobacteria</taxon>
        <taxon>Lysobacterales</taxon>
        <taxon>Lysobacteraceae</taxon>
        <taxon>Marilutibacter</taxon>
    </lineage>
</organism>
<evidence type="ECO:0000259" key="3">
    <source>
        <dbReference type="PROSITE" id="PS51186"/>
    </source>
</evidence>
<dbReference type="PROSITE" id="PS51186">
    <property type="entry name" value="GNAT"/>
    <property type="match status" value="1"/>
</dbReference>
<evidence type="ECO:0000256" key="1">
    <source>
        <dbReference type="ARBA" id="ARBA00022679"/>
    </source>
</evidence>
<dbReference type="InterPro" id="IPR050832">
    <property type="entry name" value="Bact_Acetyltransf"/>
</dbReference>
<reference evidence="4 5" key="1">
    <citation type="submission" date="2019-06" db="EMBL/GenBank/DDBJ databases">
        <title>Lysobacter alkalisoli sp. nov. isolated from saline-alkali soil.</title>
        <authorList>
            <person name="Sun J.-Q."/>
            <person name="Xu L."/>
        </authorList>
    </citation>
    <scope>NUCLEOTIDE SEQUENCE [LARGE SCALE GENOMIC DNA]</scope>
    <source>
        <strain evidence="4 5">SJ-36</strain>
    </source>
</reference>
<evidence type="ECO:0000313" key="4">
    <source>
        <dbReference type="EMBL" id="QDH70715.1"/>
    </source>
</evidence>
<accession>A0A514BTT3</accession>
<sequence>MTLTIRRATLNDLDALAPLFAAYRCFYSQAPDLALARGFLQARLQRGESVVFLAGLDGAPAGFTQLYPMFSSVRAARVWVLNDLFVDSAARQHGVARALLRAAADFARADGAIRLELETTPDNLAAQTLYEDQGWQQYDGTLRYHLPLATTATA</sequence>
<dbReference type="KEGG" id="lyj:FKV23_11965"/>
<feature type="domain" description="N-acetyltransferase" evidence="3">
    <location>
        <begin position="3"/>
        <end position="153"/>
    </location>
</feature>
<dbReference type="EMBL" id="CP041242">
    <property type="protein sequence ID" value="QDH70715.1"/>
    <property type="molecule type" value="Genomic_DNA"/>
</dbReference>
<evidence type="ECO:0000256" key="2">
    <source>
        <dbReference type="ARBA" id="ARBA00023315"/>
    </source>
</evidence>
<dbReference type="AlphaFoldDB" id="A0A514BTT3"/>
<keyword evidence="2" id="KW-0012">Acyltransferase</keyword>
<dbReference type="InterPro" id="IPR000182">
    <property type="entry name" value="GNAT_dom"/>
</dbReference>
<name>A0A514BTT3_9GAMM</name>
<gene>
    <name evidence="4" type="ORF">FKV23_11965</name>
</gene>
<evidence type="ECO:0000313" key="5">
    <source>
        <dbReference type="Proteomes" id="UP000317199"/>
    </source>
</evidence>
<proteinExistence type="predicted"/>
<dbReference type="SUPFAM" id="SSF55729">
    <property type="entry name" value="Acyl-CoA N-acyltransferases (Nat)"/>
    <property type="match status" value="1"/>
</dbReference>
<dbReference type="RefSeq" id="WP_141624047.1">
    <property type="nucleotide sequence ID" value="NZ_CP041242.1"/>
</dbReference>
<dbReference type="Gene3D" id="3.40.630.30">
    <property type="match status" value="1"/>
</dbReference>
<dbReference type="OrthoDB" id="9792929at2"/>
<keyword evidence="5" id="KW-1185">Reference proteome</keyword>
<dbReference type="Pfam" id="PF00583">
    <property type="entry name" value="Acetyltransf_1"/>
    <property type="match status" value="1"/>
</dbReference>
<dbReference type="PANTHER" id="PTHR43877">
    <property type="entry name" value="AMINOALKYLPHOSPHONATE N-ACETYLTRANSFERASE-RELATED-RELATED"/>
    <property type="match status" value="1"/>
</dbReference>
<dbReference type="GO" id="GO:0016747">
    <property type="term" value="F:acyltransferase activity, transferring groups other than amino-acyl groups"/>
    <property type="evidence" value="ECO:0007669"/>
    <property type="project" value="InterPro"/>
</dbReference>